<dbReference type="PROSITE" id="PS51387">
    <property type="entry name" value="FAD_PCMH"/>
    <property type="match status" value="1"/>
</dbReference>
<dbReference type="InterPro" id="IPR016166">
    <property type="entry name" value="FAD-bd_PCMH"/>
</dbReference>
<dbReference type="Proteomes" id="UP000288812">
    <property type="component" value="Unassembled WGS sequence"/>
</dbReference>
<dbReference type="InterPro" id="IPR036318">
    <property type="entry name" value="FAD-bd_PCMH-like_sf"/>
</dbReference>
<accession>A0A437S545</accession>
<dbReference type="InterPro" id="IPR016169">
    <property type="entry name" value="FAD-bd_PCMH_sub2"/>
</dbReference>
<dbReference type="InterPro" id="IPR051312">
    <property type="entry name" value="Diverse_Substr_Oxidored"/>
</dbReference>
<keyword evidence="5" id="KW-1185">Reference proteome</keyword>
<keyword evidence="1" id="KW-0285">Flavoprotein</keyword>
<dbReference type="EMBL" id="RLIH01000015">
    <property type="protein sequence ID" value="RVU54108.1"/>
    <property type="molecule type" value="Genomic_DNA"/>
</dbReference>
<dbReference type="GO" id="GO:0016491">
    <property type="term" value="F:oxidoreductase activity"/>
    <property type="evidence" value="ECO:0007669"/>
    <property type="project" value="UniProtKB-KW"/>
</dbReference>
<sequence>MMFQLNDYIKPDSIDEAYKLLQKSKNNVILGGNTFLKLSDKKYNIGIDLSNLNLNEISKTENEYEIGAYTTYGDICRYEEFHSFASGALVRAIENIVGSQFRNHVTVGASVYSKYGFSDFIPVLLALKAEVLLYNNGRMSLSEFLNSNIKRDILLKVYIPIGDIKCIFKSFRSTKTDFSIVNLALSENNGSYLLAVGARPSLAELCPLTSKFLSENKIDKTVILKAKELLFNEISFGSNAKASKEYRQKLAGNLFKKALLEMEEL</sequence>
<dbReference type="PANTHER" id="PTHR42659">
    <property type="entry name" value="XANTHINE DEHYDROGENASE SUBUNIT C-RELATED"/>
    <property type="match status" value="1"/>
</dbReference>
<gene>
    <name evidence="4" type="ORF">EF514_08985</name>
</gene>
<dbReference type="SMART" id="SM01092">
    <property type="entry name" value="CO_deh_flav_C"/>
    <property type="match status" value="1"/>
</dbReference>
<evidence type="ECO:0000313" key="4">
    <source>
        <dbReference type="EMBL" id="RVU54108.1"/>
    </source>
</evidence>
<dbReference type="PANTHER" id="PTHR42659:SF9">
    <property type="entry name" value="XANTHINE DEHYDROGENASE FAD-BINDING SUBUNIT XDHB-RELATED"/>
    <property type="match status" value="1"/>
</dbReference>
<evidence type="ECO:0000256" key="1">
    <source>
        <dbReference type="ARBA" id="ARBA00022630"/>
    </source>
</evidence>
<protein>
    <submittedName>
        <fullName evidence="4">FAD-binding protein</fullName>
    </submittedName>
</protein>
<dbReference type="AlphaFoldDB" id="A0A437S545"/>
<dbReference type="SUPFAM" id="SSF55447">
    <property type="entry name" value="CO dehydrogenase flavoprotein C-terminal domain-like"/>
    <property type="match status" value="1"/>
</dbReference>
<keyword evidence="2" id="KW-0560">Oxidoreductase</keyword>
<evidence type="ECO:0000313" key="5">
    <source>
        <dbReference type="Proteomes" id="UP000288812"/>
    </source>
</evidence>
<dbReference type="Gene3D" id="3.30.465.10">
    <property type="match status" value="1"/>
</dbReference>
<dbReference type="InterPro" id="IPR002346">
    <property type="entry name" value="Mopterin_DH_FAD-bd"/>
</dbReference>
<proteinExistence type="predicted"/>
<organism evidence="4 5">
    <name type="scientific">Anaerosphaera multitolerans</name>
    <dbReference type="NCBI Taxonomy" id="2487351"/>
    <lineage>
        <taxon>Bacteria</taxon>
        <taxon>Bacillati</taxon>
        <taxon>Bacillota</taxon>
        <taxon>Tissierellia</taxon>
        <taxon>Tissierellales</taxon>
        <taxon>Peptoniphilaceae</taxon>
        <taxon>Anaerosphaera</taxon>
    </lineage>
</organism>
<feature type="domain" description="FAD-binding PCMH-type" evidence="3">
    <location>
        <begin position="1"/>
        <end position="164"/>
    </location>
</feature>
<reference evidence="4 5" key="1">
    <citation type="submission" date="2018-11" db="EMBL/GenBank/DDBJ databases">
        <title>Genome sequencing and assembly of Anaerosphaera sp. nov., GS7-6-2.</title>
        <authorList>
            <person name="Rettenmaier R."/>
            <person name="Liebl W."/>
            <person name="Zverlov V."/>
        </authorList>
    </citation>
    <scope>NUCLEOTIDE SEQUENCE [LARGE SCALE GENOMIC DNA]</scope>
    <source>
        <strain evidence="4 5">GS7-6-2</strain>
    </source>
</reference>
<name>A0A437S545_9FIRM</name>
<dbReference type="Gene3D" id="3.30.390.50">
    <property type="entry name" value="CO dehydrogenase flavoprotein, C-terminal domain"/>
    <property type="match status" value="1"/>
</dbReference>
<dbReference type="Pfam" id="PF00941">
    <property type="entry name" value="FAD_binding_5"/>
    <property type="match status" value="1"/>
</dbReference>
<dbReference type="Pfam" id="PF03450">
    <property type="entry name" value="CO_deh_flav_C"/>
    <property type="match status" value="1"/>
</dbReference>
<dbReference type="GO" id="GO:0071949">
    <property type="term" value="F:FAD binding"/>
    <property type="evidence" value="ECO:0007669"/>
    <property type="project" value="InterPro"/>
</dbReference>
<dbReference type="SUPFAM" id="SSF56176">
    <property type="entry name" value="FAD-binding/transporter-associated domain-like"/>
    <property type="match status" value="1"/>
</dbReference>
<comment type="caution">
    <text evidence="4">The sequence shown here is derived from an EMBL/GenBank/DDBJ whole genome shotgun (WGS) entry which is preliminary data.</text>
</comment>
<evidence type="ECO:0000259" key="3">
    <source>
        <dbReference type="PROSITE" id="PS51387"/>
    </source>
</evidence>
<evidence type="ECO:0000256" key="2">
    <source>
        <dbReference type="ARBA" id="ARBA00023002"/>
    </source>
</evidence>
<dbReference type="OrthoDB" id="9803647at2"/>
<dbReference type="InterPro" id="IPR005107">
    <property type="entry name" value="CO_DH_flav_C"/>
</dbReference>
<dbReference type="InterPro" id="IPR036683">
    <property type="entry name" value="CO_DH_flav_C_dom_sf"/>
</dbReference>